<reference evidence="1 2" key="1">
    <citation type="submission" date="2019-03" db="EMBL/GenBank/DDBJ databases">
        <authorList>
            <consortium name="Pathogen Informatics"/>
        </authorList>
    </citation>
    <scope>NUCLEOTIDE SEQUENCE [LARGE SCALE GENOMIC DNA]</scope>
    <source>
        <strain evidence="1 2">NCTC12282</strain>
    </source>
</reference>
<organism evidence="1 2">
    <name type="scientific">Budvicia aquatica</name>
    <dbReference type="NCBI Taxonomy" id="82979"/>
    <lineage>
        <taxon>Bacteria</taxon>
        <taxon>Pseudomonadati</taxon>
        <taxon>Pseudomonadota</taxon>
        <taxon>Gammaproteobacteria</taxon>
        <taxon>Enterobacterales</taxon>
        <taxon>Budviciaceae</taxon>
        <taxon>Budvicia</taxon>
    </lineage>
</organism>
<proteinExistence type="predicted"/>
<name>A0A484ZF02_9GAMM</name>
<accession>A0A484ZF02</accession>
<evidence type="ECO:0000313" key="2">
    <source>
        <dbReference type="Proteomes" id="UP000373449"/>
    </source>
</evidence>
<sequence length="33" mass="3892">MFTTQEGQDSNLMPFFIPVRGDQWIDISTQELF</sequence>
<evidence type="ECO:0000313" key="1">
    <source>
        <dbReference type="EMBL" id="VFS46615.1"/>
    </source>
</evidence>
<gene>
    <name evidence="1" type="ORF">NCTC12282_01524</name>
</gene>
<dbReference type="EMBL" id="CAADJA010000002">
    <property type="protein sequence ID" value="VFS46615.1"/>
    <property type="molecule type" value="Genomic_DNA"/>
</dbReference>
<protein>
    <submittedName>
        <fullName evidence="1">Uncharacterized protein</fullName>
    </submittedName>
</protein>
<dbReference type="AlphaFoldDB" id="A0A484ZF02"/>
<dbReference type="Proteomes" id="UP000373449">
    <property type="component" value="Unassembled WGS sequence"/>
</dbReference>